<evidence type="ECO:0000256" key="9">
    <source>
        <dbReference type="ARBA" id="ARBA00023136"/>
    </source>
</evidence>
<dbReference type="GO" id="GO:0036513">
    <property type="term" value="C:Derlin-1 retrotranslocation complex"/>
    <property type="evidence" value="ECO:0007669"/>
    <property type="project" value="TreeGrafter"/>
</dbReference>
<evidence type="ECO:0000313" key="12">
    <source>
        <dbReference type="EMBL" id="KAF2893443.1"/>
    </source>
</evidence>
<name>A0A8K0GCN6_IGNLU</name>
<keyword evidence="6" id="KW-0256">Endoplasmic reticulum</keyword>
<dbReference type="Proteomes" id="UP000801492">
    <property type="component" value="Unassembled WGS sequence"/>
</dbReference>
<evidence type="ECO:0000256" key="4">
    <source>
        <dbReference type="ARBA" id="ARBA00022490"/>
    </source>
</evidence>
<organism evidence="12 13">
    <name type="scientific">Ignelater luminosus</name>
    <name type="common">Cucubano</name>
    <name type="synonym">Pyrophorus luminosus</name>
    <dbReference type="NCBI Taxonomy" id="2038154"/>
    <lineage>
        <taxon>Eukaryota</taxon>
        <taxon>Metazoa</taxon>
        <taxon>Ecdysozoa</taxon>
        <taxon>Arthropoda</taxon>
        <taxon>Hexapoda</taxon>
        <taxon>Insecta</taxon>
        <taxon>Pterygota</taxon>
        <taxon>Neoptera</taxon>
        <taxon>Endopterygota</taxon>
        <taxon>Coleoptera</taxon>
        <taxon>Polyphaga</taxon>
        <taxon>Elateriformia</taxon>
        <taxon>Elateroidea</taxon>
        <taxon>Elateridae</taxon>
        <taxon>Agrypninae</taxon>
        <taxon>Pyrophorini</taxon>
        <taxon>Ignelater</taxon>
    </lineage>
</organism>
<evidence type="ECO:0000256" key="1">
    <source>
        <dbReference type="ARBA" id="ARBA00004389"/>
    </source>
</evidence>
<keyword evidence="7" id="KW-0712">Selenocysteine</keyword>
<evidence type="ECO:0000256" key="8">
    <source>
        <dbReference type="ARBA" id="ARBA00022989"/>
    </source>
</evidence>
<dbReference type="PANTHER" id="PTHR28621">
    <property type="entry name" value="SELENOPROTEIN S"/>
    <property type="match status" value="1"/>
</dbReference>
<sequence length="168" mass="19565">MSDSDPLLKYTESRWNFSVIDILEHYGWYLLILVCIIIYVYRQMRPSLDKFLKDKADREYSAHYHKNPDIAAARIAAQQTVTQRLQDKYKQDATEYQRKMEEKDAKKREEWLTRHTAPSGHKLGNGSSSNKEEQNSLRPEYNPLMGDSSRSYRPQRKSPCSGGGCGKK</sequence>
<dbReference type="AlphaFoldDB" id="A0A8K0GCN6"/>
<keyword evidence="4" id="KW-0963">Cytoplasm</keyword>
<comment type="subcellular location">
    <subcellularLocation>
        <location evidence="2">Cytoplasm</location>
    </subcellularLocation>
    <subcellularLocation>
        <location evidence="1">Endoplasmic reticulum membrane</location>
        <topology evidence="1">Single-pass membrane protein</topology>
    </subcellularLocation>
</comment>
<evidence type="ECO:0000256" key="6">
    <source>
        <dbReference type="ARBA" id="ARBA00022824"/>
    </source>
</evidence>
<keyword evidence="8 11" id="KW-1133">Transmembrane helix</keyword>
<gene>
    <name evidence="12" type="ORF">ILUMI_12728</name>
</gene>
<feature type="transmembrane region" description="Helical" evidence="11">
    <location>
        <begin position="26"/>
        <end position="42"/>
    </location>
</feature>
<comment type="caution">
    <text evidence="12">The sequence shown here is derived from an EMBL/GenBank/DDBJ whole genome shotgun (WGS) entry which is preliminary data.</text>
</comment>
<evidence type="ECO:0000256" key="2">
    <source>
        <dbReference type="ARBA" id="ARBA00004496"/>
    </source>
</evidence>
<dbReference type="GO" id="GO:0030968">
    <property type="term" value="P:endoplasmic reticulum unfolded protein response"/>
    <property type="evidence" value="ECO:0007669"/>
    <property type="project" value="TreeGrafter"/>
</dbReference>
<accession>A0A8K0GCN6</accession>
<evidence type="ECO:0000256" key="10">
    <source>
        <dbReference type="SAM" id="MobiDB-lite"/>
    </source>
</evidence>
<dbReference type="OrthoDB" id="75792at2759"/>
<protein>
    <recommendedName>
        <fullName evidence="14">Selenoprotein S</fullName>
    </recommendedName>
</protein>
<dbReference type="EMBL" id="VTPC01007979">
    <property type="protein sequence ID" value="KAF2893443.1"/>
    <property type="molecule type" value="Genomic_DNA"/>
</dbReference>
<keyword evidence="5 11" id="KW-0812">Transmembrane</keyword>
<dbReference type="GO" id="GO:0036502">
    <property type="term" value="C:Derlin-1-VIMP complex"/>
    <property type="evidence" value="ECO:0007669"/>
    <property type="project" value="TreeGrafter"/>
</dbReference>
<feature type="compositionally biased region" description="Basic and acidic residues" evidence="10">
    <location>
        <begin position="86"/>
        <end position="113"/>
    </location>
</feature>
<evidence type="ECO:0000256" key="7">
    <source>
        <dbReference type="ARBA" id="ARBA00022933"/>
    </source>
</evidence>
<dbReference type="Pfam" id="PF06936">
    <property type="entry name" value="Selenoprotein_S"/>
    <property type="match status" value="1"/>
</dbReference>
<evidence type="ECO:0000256" key="3">
    <source>
        <dbReference type="ARBA" id="ARBA00011034"/>
    </source>
</evidence>
<feature type="region of interest" description="Disordered" evidence="10">
    <location>
        <begin position="86"/>
        <end position="168"/>
    </location>
</feature>
<evidence type="ECO:0000256" key="11">
    <source>
        <dbReference type="SAM" id="Phobius"/>
    </source>
</evidence>
<dbReference type="GO" id="GO:0030970">
    <property type="term" value="P:retrograde protein transport, ER to cytosol"/>
    <property type="evidence" value="ECO:0007669"/>
    <property type="project" value="TreeGrafter"/>
</dbReference>
<dbReference type="PANTHER" id="PTHR28621:SF1">
    <property type="entry name" value="SELENOPROTEIN S"/>
    <property type="match status" value="1"/>
</dbReference>
<dbReference type="InterPro" id="IPR009703">
    <property type="entry name" value="Selenoprotein_S"/>
</dbReference>
<evidence type="ECO:0000313" key="13">
    <source>
        <dbReference type="Proteomes" id="UP000801492"/>
    </source>
</evidence>
<proteinExistence type="inferred from homology"/>
<keyword evidence="9 11" id="KW-0472">Membrane</keyword>
<evidence type="ECO:0008006" key="14">
    <source>
        <dbReference type="Google" id="ProtNLM"/>
    </source>
</evidence>
<evidence type="ECO:0000256" key="5">
    <source>
        <dbReference type="ARBA" id="ARBA00022692"/>
    </source>
</evidence>
<reference evidence="12" key="1">
    <citation type="submission" date="2019-08" db="EMBL/GenBank/DDBJ databases">
        <title>The genome of the North American firefly Photinus pyralis.</title>
        <authorList>
            <consortium name="Photinus pyralis genome working group"/>
            <person name="Fallon T.R."/>
            <person name="Sander Lower S.E."/>
            <person name="Weng J.-K."/>
        </authorList>
    </citation>
    <scope>NUCLEOTIDE SEQUENCE</scope>
    <source>
        <strain evidence="12">TRF0915ILg1</strain>
        <tissue evidence="12">Whole body</tissue>
    </source>
</reference>
<dbReference type="Gene3D" id="6.10.250.2950">
    <property type="match status" value="1"/>
</dbReference>
<comment type="similarity">
    <text evidence="3">Belongs to the selenoprotein S family.</text>
</comment>
<keyword evidence="13" id="KW-1185">Reference proteome</keyword>